<evidence type="ECO:0000313" key="8">
    <source>
        <dbReference type="Proteomes" id="UP000305948"/>
    </source>
</evidence>
<protein>
    <recommendedName>
        <fullName evidence="6">Zn(2)-C6 fungal-type domain-containing protein</fullName>
    </recommendedName>
</protein>
<dbReference type="PROSITE" id="PS00463">
    <property type="entry name" value="ZN2_CY6_FUNGAL_1"/>
    <property type="match status" value="1"/>
</dbReference>
<reference evidence="7 8" key="1">
    <citation type="journal article" date="2019" name="Nat. Ecol. Evol.">
        <title>Megaphylogeny resolves global patterns of mushroom evolution.</title>
        <authorList>
            <person name="Varga T."/>
            <person name="Krizsan K."/>
            <person name="Foldi C."/>
            <person name="Dima B."/>
            <person name="Sanchez-Garcia M."/>
            <person name="Sanchez-Ramirez S."/>
            <person name="Szollosi G.J."/>
            <person name="Szarkandi J.G."/>
            <person name="Papp V."/>
            <person name="Albert L."/>
            <person name="Andreopoulos W."/>
            <person name="Angelini C."/>
            <person name="Antonin V."/>
            <person name="Barry K.W."/>
            <person name="Bougher N.L."/>
            <person name="Buchanan P."/>
            <person name="Buyck B."/>
            <person name="Bense V."/>
            <person name="Catcheside P."/>
            <person name="Chovatia M."/>
            <person name="Cooper J."/>
            <person name="Damon W."/>
            <person name="Desjardin D."/>
            <person name="Finy P."/>
            <person name="Geml J."/>
            <person name="Haridas S."/>
            <person name="Hughes K."/>
            <person name="Justo A."/>
            <person name="Karasinski D."/>
            <person name="Kautmanova I."/>
            <person name="Kiss B."/>
            <person name="Kocsube S."/>
            <person name="Kotiranta H."/>
            <person name="LaButti K.M."/>
            <person name="Lechner B.E."/>
            <person name="Liimatainen K."/>
            <person name="Lipzen A."/>
            <person name="Lukacs Z."/>
            <person name="Mihaltcheva S."/>
            <person name="Morgado L.N."/>
            <person name="Niskanen T."/>
            <person name="Noordeloos M.E."/>
            <person name="Ohm R.A."/>
            <person name="Ortiz-Santana B."/>
            <person name="Ovrebo C."/>
            <person name="Racz N."/>
            <person name="Riley R."/>
            <person name="Savchenko A."/>
            <person name="Shiryaev A."/>
            <person name="Soop K."/>
            <person name="Spirin V."/>
            <person name="Szebenyi C."/>
            <person name="Tomsovsky M."/>
            <person name="Tulloss R.E."/>
            <person name="Uehling J."/>
            <person name="Grigoriev I.V."/>
            <person name="Vagvolgyi C."/>
            <person name="Papp T."/>
            <person name="Martin F.M."/>
            <person name="Miettinen O."/>
            <person name="Hibbett D.S."/>
            <person name="Nagy L.G."/>
        </authorList>
    </citation>
    <scope>NUCLEOTIDE SEQUENCE [LARGE SCALE GENOMIC DNA]</scope>
    <source>
        <strain evidence="7 8">OMC1185</strain>
    </source>
</reference>
<evidence type="ECO:0000259" key="6">
    <source>
        <dbReference type="PROSITE" id="PS50048"/>
    </source>
</evidence>
<evidence type="ECO:0000256" key="1">
    <source>
        <dbReference type="ARBA" id="ARBA00004123"/>
    </source>
</evidence>
<dbReference type="GO" id="GO:0005634">
    <property type="term" value="C:nucleus"/>
    <property type="evidence" value="ECO:0007669"/>
    <property type="project" value="UniProtKB-SubCell"/>
</dbReference>
<sequence length="288" mass="31474">MQGTPSAQPSLAQRQGRARSVRACDRCREMRIRCDYSEPVHKKACRPCDSAGVECIYSGPVYRRGPPKGYTAALEQRSYRNECILSAIMQSSHPLARHLVALMAQDEFTRQTLQNVVTGPLVYQGTANETPSVPTSFLHPLFNDGHPQLGSQRGAGGPRQREGRGFRESMTAATEDVSLKDVHLAQDRLGSLLQGNVLPCHPQMPDPATCTVGAAPDYGYASASFSPSQTSSPEVNAYRESSVDSEIYLDWNQVSTLDYLMNEMCVSAPACGAHDVPSVGQNSQYIQY</sequence>
<dbReference type="PROSITE" id="PS50048">
    <property type="entry name" value="ZN2_CY6_FUNGAL_2"/>
    <property type="match status" value="1"/>
</dbReference>
<dbReference type="STRING" id="5364.A0A5C3ML13"/>
<keyword evidence="3" id="KW-0238">DNA-binding</keyword>
<keyword evidence="4" id="KW-0539">Nucleus</keyword>
<feature type="region of interest" description="Disordered" evidence="5">
    <location>
        <begin position="143"/>
        <end position="167"/>
    </location>
</feature>
<evidence type="ECO:0000256" key="3">
    <source>
        <dbReference type="ARBA" id="ARBA00023125"/>
    </source>
</evidence>
<dbReference type="GO" id="GO:0003677">
    <property type="term" value="F:DNA binding"/>
    <property type="evidence" value="ECO:0007669"/>
    <property type="project" value="UniProtKB-KW"/>
</dbReference>
<dbReference type="SUPFAM" id="SSF57701">
    <property type="entry name" value="Zn2/Cys6 DNA-binding domain"/>
    <property type="match status" value="1"/>
</dbReference>
<comment type="subcellular location">
    <subcellularLocation>
        <location evidence="1">Nucleus</location>
    </subcellularLocation>
</comment>
<dbReference type="InterPro" id="IPR036864">
    <property type="entry name" value="Zn2-C6_fun-type_DNA-bd_sf"/>
</dbReference>
<dbReference type="PANTHER" id="PTHR46910">
    <property type="entry name" value="TRANSCRIPTION FACTOR PDR1"/>
    <property type="match status" value="1"/>
</dbReference>
<keyword evidence="8" id="KW-1185">Reference proteome</keyword>
<dbReference type="SMART" id="SM00066">
    <property type="entry name" value="GAL4"/>
    <property type="match status" value="1"/>
</dbReference>
<evidence type="ECO:0000256" key="5">
    <source>
        <dbReference type="SAM" id="MobiDB-lite"/>
    </source>
</evidence>
<feature type="domain" description="Zn(2)-C6 fungal-type" evidence="6">
    <location>
        <begin position="23"/>
        <end position="57"/>
    </location>
</feature>
<dbReference type="CDD" id="cd00067">
    <property type="entry name" value="GAL4"/>
    <property type="match status" value="1"/>
</dbReference>
<dbReference type="Gene3D" id="4.10.240.10">
    <property type="entry name" value="Zn(2)-C6 fungal-type DNA-binding domain"/>
    <property type="match status" value="1"/>
</dbReference>
<organism evidence="7 8">
    <name type="scientific">Heliocybe sulcata</name>
    <dbReference type="NCBI Taxonomy" id="5364"/>
    <lineage>
        <taxon>Eukaryota</taxon>
        <taxon>Fungi</taxon>
        <taxon>Dikarya</taxon>
        <taxon>Basidiomycota</taxon>
        <taxon>Agaricomycotina</taxon>
        <taxon>Agaricomycetes</taxon>
        <taxon>Gloeophyllales</taxon>
        <taxon>Gloeophyllaceae</taxon>
        <taxon>Heliocybe</taxon>
    </lineage>
</organism>
<dbReference type="EMBL" id="ML213533">
    <property type="protein sequence ID" value="TFK46082.1"/>
    <property type="molecule type" value="Genomic_DNA"/>
</dbReference>
<dbReference type="InterPro" id="IPR001138">
    <property type="entry name" value="Zn2Cys6_DnaBD"/>
</dbReference>
<name>A0A5C3ML13_9AGAM</name>
<dbReference type="AlphaFoldDB" id="A0A5C3ML13"/>
<dbReference type="OrthoDB" id="2123952at2759"/>
<dbReference type="GO" id="GO:0000981">
    <property type="term" value="F:DNA-binding transcription factor activity, RNA polymerase II-specific"/>
    <property type="evidence" value="ECO:0007669"/>
    <property type="project" value="InterPro"/>
</dbReference>
<evidence type="ECO:0000256" key="4">
    <source>
        <dbReference type="ARBA" id="ARBA00023242"/>
    </source>
</evidence>
<proteinExistence type="predicted"/>
<dbReference type="Proteomes" id="UP000305948">
    <property type="component" value="Unassembled WGS sequence"/>
</dbReference>
<evidence type="ECO:0000313" key="7">
    <source>
        <dbReference type="EMBL" id="TFK46082.1"/>
    </source>
</evidence>
<dbReference type="InterPro" id="IPR050987">
    <property type="entry name" value="AtrR-like"/>
</dbReference>
<evidence type="ECO:0000256" key="2">
    <source>
        <dbReference type="ARBA" id="ARBA00022723"/>
    </source>
</evidence>
<gene>
    <name evidence="7" type="ORF">OE88DRAFT_1050205</name>
</gene>
<accession>A0A5C3ML13</accession>
<dbReference type="PANTHER" id="PTHR46910:SF3">
    <property type="entry name" value="HALOTOLERANCE PROTEIN 9-RELATED"/>
    <property type="match status" value="1"/>
</dbReference>
<dbReference type="Pfam" id="PF00172">
    <property type="entry name" value="Zn_clus"/>
    <property type="match status" value="1"/>
</dbReference>
<keyword evidence="2" id="KW-0479">Metal-binding</keyword>
<dbReference type="GO" id="GO:0008270">
    <property type="term" value="F:zinc ion binding"/>
    <property type="evidence" value="ECO:0007669"/>
    <property type="project" value="InterPro"/>
</dbReference>